<sequence>MAVCPYENGSDSKQIEGTEPPPPPPGNIMIVDHERCVLVKIGKTVGKVFCPMKEVRSGPVGHALLLCQVQDTETSDQLQFVRLAKCQASVNGSRFDMWN</sequence>
<gene>
    <name evidence="2" type="ORF">WH47_10171</name>
</gene>
<reference evidence="2 3" key="1">
    <citation type="submission" date="2015-07" db="EMBL/GenBank/DDBJ databases">
        <title>The genome of Habropoda laboriosa.</title>
        <authorList>
            <person name="Pan H."/>
            <person name="Kapheim K."/>
        </authorList>
    </citation>
    <scope>NUCLEOTIDE SEQUENCE [LARGE SCALE GENOMIC DNA]</scope>
    <source>
        <strain evidence="2">0110345459</strain>
    </source>
</reference>
<keyword evidence="3" id="KW-1185">Reference proteome</keyword>
<feature type="region of interest" description="Disordered" evidence="1">
    <location>
        <begin position="1"/>
        <end position="26"/>
    </location>
</feature>
<dbReference type="EMBL" id="KQ414657">
    <property type="protein sequence ID" value="KOC65709.1"/>
    <property type="molecule type" value="Genomic_DNA"/>
</dbReference>
<evidence type="ECO:0000256" key="1">
    <source>
        <dbReference type="SAM" id="MobiDB-lite"/>
    </source>
</evidence>
<dbReference type="AlphaFoldDB" id="A0A0L7R4F6"/>
<accession>A0A0L7R4F6</accession>
<dbReference type="Proteomes" id="UP000053825">
    <property type="component" value="Unassembled WGS sequence"/>
</dbReference>
<protein>
    <submittedName>
        <fullName evidence="2">Uncharacterized protein</fullName>
    </submittedName>
</protein>
<evidence type="ECO:0000313" key="2">
    <source>
        <dbReference type="EMBL" id="KOC65709.1"/>
    </source>
</evidence>
<evidence type="ECO:0000313" key="3">
    <source>
        <dbReference type="Proteomes" id="UP000053825"/>
    </source>
</evidence>
<organism evidence="2 3">
    <name type="scientific">Habropoda laboriosa</name>
    <dbReference type="NCBI Taxonomy" id="597456"/>
    <lineage>
        <taxon>Eukaryota</taxon>
        <taxon>Metazoa</taxon>
        <taxon>Ecdysozoa</taxon>
        <taxon>Arthropoda</taxon>
        <taxon>Hexapoda</taxon>
        <taxon>Insecta</taxon>
        <taxon>Pterygota</taxon>
        <taxon>Neoptera</taxon>
        <taxon>Endopterygota</taxon>
        <taxon>Hymenoptera</taxon>
        <taxon>Apocrita</taxon>
        <taxon>Aculeata</taxon>
        <taxon>Apoidea</taxon>
        <taxon>Anthophila</taxon>
        <taxon>Apidae</taxon>
        <taxon>Habropoda</taxon>
    </lineage>
</organism>
<name>A0A0L7R4F6_9HYME</name>
<proteinExistence type="predicted"/>